<gene>
    <name evidence="2" type="ORF">ACFQ2S_10190</name>
</gene>
<feature type="transmembrane region" description="Helical" evidence="1">
    <location>
        <begin position="155"/>
        <end position="173"/>
    </location>
</feature>
<organism evidence="2 3">
    <name type="scientific">Tropicimonas aquimaris</name>
    <dbReference type="NCBI Taxonomy" id="914152"/>
    <lineage>
        <taxon>Bacteria</taxon>
        <taxon>Pseudomonadati</taxon>
        <taxon>Pseudomonadota</taxon>
        <taxon>Alphaproteobacteria</taxon>
        <taxon>Rhodobacterales</taxon>
        <taxon>Roseobacteraceae</taxon>
        <taxon>Tropicimonas</taxon>
    </lineage>
</organism>
<feature type="transmembrane region" description="Helical" evidence="1">
    <location>
        <begin position="185"/>
        <end position="203"/>
    </location>
</feature>
<keyword evidence="1" id="KW-1133">Transmembrane helix</keyword>
<proteinExistence type="predicted"/>
<evidence type="ECO:0000256" key="1">
    <source>
        <dbReference type="SAM" id="Phobius"/>
    </source>
</evidence>
<dbReference type="InterPro" id="IPR054235">
    <property type="entry name" value="DUF6962"/>
</dbReference>
<dbReference type="Pfam" id="PF22285">
    <property type="entry name" value="DUF6962"/>
    <property type="match status" value="1"/>
</dbReference>
<reference evidence="3" key="1">
    <citation type="journal article" date="2019" name="Int. J. Syst. Evol. Microbiol.">
        <title>The Global Catalogue of Microorganisms (GCM) 10K type strain sequencing project: providing services to taxonomists for standard genome sequencing and annotation.</title>
        <authorList>
            <consortium name="The Broad Institute Genomics Platform"/>
            <consortium name="The Broad Institute Genome Sequencing Center for Infectious Disease"/>
            <person name="Wu L."/>
            <person name="Ma J."/>
        </authorList>
    </citation>
    <scope>NUCLEOTIDE SEQUENCE [LARGE SCALE GENOMIC DNA]</scope>
    <source>
        <strain evidence="3">CCUG 60524</strain>
    </source>
</reference>
<evidence type="ECO:0000313" key="2">
    <source>
        <dbReference type="EMBL" id="MFD0980022.1"/>
    </source>
</evidence>
<dbReference type="EMBL" id="JBHTJT010000010">
    <property type="protein sequence ID" value="MFD0980022.1"/>
    <property type="molecule type" value="Genomic_DNA"/>
</dbReference>
<keyword evidence="1" id="KW-0472">Membrane</keyword>
<protein>
    <submittedName>
        <fullName evidence="2">DUF6962 family protein</fullName>
    </submittedName>
</protein>
<comment type="caution">
    <text evidence="2">The sequence shown here is derived from an EMBL/GenBank/DDBJ whole genome shotgun (WGS) entry which is preliminary data.</text>
</comment>
<accession>A0ABW3IPH4</accession>
<feature type="transmembrane region" description="Helical" evidence="1">
    <location>
        <begin position="69"/>
        <end position="88"/>
    </location>
</feature>
<feature type="transmembrane region" description="Helical" evidence="1">
    <location>
        <begin position="37"/>
        <end position="57"/>
    </location>
</feature>
<keyword evidence="1" id="KW-0812">Transmembrane</keyword>
<feature type="transmembrane region" description="Helical" evidence="1">
    <location>
        <begin position="6"/>
        <end position="25"/>
    </location>
</feature>
<dbReference type="Proteomes" id="UP001597108">
    <property type="component" value="Unassembled WGS sequence"/>
</dbReference>
<dbReference type="RefSeq" id="WP_386074360.1">
    <property type="nucleotide sequence ID" value="NZ_JBHTJT010000010.1"/>
</dbReference>
<name>A0ABW3IPH4_9RHOB</name>
<feature type="transmembrane region" description="Helical" evidence="1">
    <location>
        <begin position="124"/>
        <end position="143"/>
    </location>
</feature>
<sequence length="211" mass="22955">MLEPDVTVTDLVLAAQCTAYSVLLSRNGDEEPLVRRLYAMLFAALGVASLFGGLWHGVFSERETVLGQWVWLCVMAALAVAAALLWYISAALFCSAKWAPIVRMIALVYLLFQISVSAFVTDSFAIATVGLLPPVITMIAGNASRFRRTRSRRALYGAAGFSLAVLAGLIIAFDVSLHPRLATALAVYHMVQFVAFWMIFWSVPGGASHPR</sequence>
<evidence type="ECO:0000313" key="3">
    <source>
        <dbReference type="Proteomes" id="UP001597108"/>
    </source>
</evidence>
<feature type="transmembrane region" description="Helical" evidence="1">
    <location>
        <begin position="100"/>
        <end position="118"/>
    </location>
</feature>
<keyword evidence="3" id="KW-1185">Reference proteome</keyword>